<reference evidence="5" key="1">
    <citation type="journal article" date="2023" name="Science">
        <title>Elucidation of the pathway for biosynthesis of saponin adjuvants from the soapbark tree.</title>
        <authorList>
            <person name="Reed J."/>
            <person name="Orme A."/>
            <person name="El-Demerdash A."/>
            <person name="Owen C."/>
            <person name="Martin L.B.B."/>
            <person name="Misra R.C."/>
            <person name="Kikuchi S."/>
            <person name="Rejzek M."/>
            <person name="Martin A.C."/>
            <person name="Harkess A."/>
            <person name="Leebens-Mack J."/>
            <person name="Louveau T."/>
            <person name="Stephenson M.J."/>
            <person name="Osbourn A."/>
        </authorList>
    </citation>
    <scope>NUCLEOTIDE SEQUENCE</scope>
    <source>
        <strain evidence="5">S10</strain>
    </source>
</reference>
<evidence type="ECO:0000313" key="5">
    <source>
        <dbReference type="EMBL" id="KAJ7958677.1"/>
    </source>
</evidence>
<dbReference type="Gene3D" id="3.40.50.150">
    <property type="entry name" value="Vaccinia Virus protein VP39"/>
    <property type="match status" value="1"/>
</dbReference>
<protein>
    <submittedName>
        <fullName evidence="5">Ribosomal RNA small subunit methyltransferase H</fullName>
    </submittedName>
</protein>
<dbReference type="Pfam" id="PF01795">
    <property type="entry name" value="Methyltransf_5"/>
    <property type="match status" value="1"/>
</dbReference>
<name>A0AAD7PKP8_QUISA</name>
<keyword evidence="2 5" id="KW-0489">Methyltransferase</keyword>
<dbReference type="InterPro" id="IPR023397">
    <property type="entry name" value="SAM-dep_MeTrfase_MraW_recog"/>
</dbReference>
<dbReference type="InterPro" id="IPR002903">
    <property type="entry name" value="RsmH"/>
</dbReference>
<keyword evidence="3" id="KW-0808">Transferase</keyword>
<dbReference type="PANTHER" id="PTHR11265:SF0">
    <property type="entry name" value="12S RRNA N4-METHYLCYTIDINE METHYLTRANSFERASE"/>
    <property type="match status" value="1"/>
</dbReference>
<dbReference type="EMBL" id="JARAOO010000008">
    <property type="protein sequence ID" value="KAJ7958677.1"/>
    <property type="molecule type" value="Genomic_DNA"/>
</dbReference>
<dbReference type="Gene3D" id="1.10.150.170">
    <property type="entry name" value="Putative methyltransferase TM0872, insert domain"/>
    <property type="match status" value="1"/>
</dbReference>
<dbReference type="AlphaFoldDB" id="A0AAD7PKP8"/>
<dbReference type="PANTHER" id="PTHR11265">
    <property type="entry name" value="S-ADENOSYL-METHYLTRANSFERASE MRAW"/>
    <property type="match status" value="1"/>
</dbReference>
<comment type="caution">
    <text evidence="5">The sequence shown here is derived from an EMBL/GenBank/DDBJ whole genome shotgun (WGS) entry which is preliminary data.</text>
</comment>
<evidence type="ECO:0000256" key="2">
    <source>
        <dbReference type="ARBA" id="ARBA00022603"/>
    </source>
</evidence>
<dbReference type="Proteomes" id="UP001163823">
    <property type="component" value="Chromosome 8"/>
</dbReference>
<evidence type="ECO:0000256" key="1">
    <source>
        <dbReference type="ARBA" id="ARBA00010396"/>
    </source>
</evidence>
<evidence type="ECO:0000313" key="6">
    <source>
        <dbReference type="Proteomes" id="UP001163823"/>
    </source>
</evidence>
<gene>
    <name evidence="5" type="ORF">O6P43_019369</name>
</gene>
<dbReference type="GO" id="GO:0070475">
    <property type="term" value="P:rRNA base methylation"/>
    <property type="evidence" value="ECO:0007669"/>
    <property type="project" value="TreeGrafter"/>
</dbReference>
<sequence length="209" mass="23101">MSSLLLVGYPYARARWEPPAIPPPVETVYGMDVDPVAHEKAQAQIKTVLHGDSCSLVSDLKVYTPLKNFRHIQSVVGEIDEKLLGTGVDGILMDLGMSSMQIDNPVRGFSVLGDGPVDMRMDPRASLRAEDILNSWRDAEVGRILLDYGEESNWRALQKKIVNARLHVGLHSTSDLVDHIRNATPAVRGGRQGWIKTATRVFQALEDCC</sequence>
<organism evidence="5 6">
    <name type="scientific">Quillaja saponaria</name>
    <name type="common">Soap bark tree</name>
    <dbReference type="NCBI Taxonomy" id="32244"/>
    <lineage>
        <taxon>Eukaryota</taxon>
        <taxon>Viridiplantae</taxon>
        <taxon>Streptophyta</taxon>
        <taxon>Embryophyta</taxon>
        <taxon>Tracheophyta</taxon>
        <taxon>Spermatophyta</taxon>
        <taxon>Magnoliopsida</taxon>
        <taxon>eudicotyledons</taxon>
        <taxon>Gunneridae</taxon>
        <taxon>Pentapetalae</taxon>
        <taxon>rosids</taxon>
        <taxon>fabids</taxon>
        <taxon>Fabales</taxon>
        <taxon>Quillajaceae</taxon>
        <taxon>Quillaja</taxon>
    </lineage>
</organism>
<evidence type="ECO:0000256" key="3">
    <source>
        <dbReference type="ARBA" id="ARBA00022679"/>
    </source>
</evidence>
<dbReference type="SUPFAM" id="SSF81799">
    <property type="entry name" value="Putative methyltransferase TM0872, insert domain"/>
    <property type="match status" value="1"/>
</dbReference>
<keyword evidence="4" id="KW-0949">S-adenosyl-L-methionine</keyword>
<accession>A0AAD7PKP8</accession>
<evidence type="ECO:0000256" key="4">
    <source>
        <dbReference type="ARBA" id="ARBA00022691"/>
    </source>
</evidence>
<keyword evidence="6" id="KW-1185">Reference proteome</keyword>
<dbReference type="InterPro" id="IPR029063">
    <property type="entry name" value="SAM-dependent_MTases_sf"/>
</dbReference>
<dbReference type="KEGG" id="qsa:O6P43_019369"/>
<comment type="similarity">
    <text evidence="1">Belongs to the methyltransferase superfamily. RsmH family.</text>
</comment>
<dbReference type="GO" id="GO:0071424">
    <property type="term" value="F:rRNA (cytosine-N4-)-methyltransferase activity"/>
    <property type="evidence" value="ECO:0007669"/>
    <property type="project" value="TreeGrafter"/>
</dbReference>
<proteinExistence type="inferred from homology"/>